<accession>A0ACA9Q6K7</accession>
<keyword evidence="2" id="KW-1185">Reference proteome</keyword>
<proteinExistence type="predicted"/>
<protein>
    <submittedName>
        <fullName evidence="1">1318_t:CDS:1</fullName>
    </submittedName>
</protein>
<name>A0ACA9Q6K7_9GLOM</name>
<comment type="caution">
    <text evidence="1">The sequence shown here is derived from an EMBL/GenBank/DDBJ whole genome shotgun (WGS) entry which is preliminary data.</text>
</comment>
<reference evidence="1" key="1">
    <citation type="submission" date="2021-06" db="EMBL/GenBank/DDBJ databases">
        <authorList>
            <person name="Kallberg Y."/>
            <person name="Tangrot J."/>
            <person name="Rosling A."/>
        </authorList>
    </citation>
    <scope>NUCLEOTIDE SEQUENCE</scope>
    <source>
        <strain evidence="1">MA461A</strain>
    </source>
</reference>
<dbReference type="EMBL" id="CAJVQC010027372">
    <property type="protein sequence ID" value="CAG8736278.1"/>
    <property type="molecule type" value="Genomic_DNA"/>
</dbReference>
<evidence type="ECO:0000313" key="1">
    <source>
        <dbReference type="EMBL" id="CAG8736278.1"/>
    </source>
</evidence>
<feature type="non-terminal residue" evidence="1">
    <location>
        <position position="270"/>
    </location>
</feature>
<organism evidence="1 2">
    <name type="scientific">Racocetra persica</name>
    <dbReference type="NCBI Taxonomy" id="160502"/>
    <lineage>
        <taxon>Eukaryota</taxon>
        <taxon>Fungi</taxon>
        <taxon>Fungi incertae sedis</taxon>
        <taxon>Mucoromycota</taxon>
        <taxon>Glomeromycotina</taxon>
        <taxon>Glomeromycetes</taxon>
        <taxon>Diversisporales</taxon>
        <taxon>Gigasporaceae</taxon>
        <taxon>Racocetra</taxon>
    </lineage>
</organism>
<sequence length="270" mass="30171">MARGQKNPKKTIKGNGVKNYMTFTNDSHPGQLGFPVEESYLKGYLTYKVKQRKVKASTLKYYISKIKAHNKTCGYGWNRSTFDPIIKDALDSLKRVDSSGSPNLDIQKSAAPNDKISYNSNDGRQYLSLGFNPPNFLSLPTGINSIIPNHNSPYTLSSIDLQPDTSVNLHIQSNQFNTDTSAQYIIPNNKSNYSLSSLDTQPNTSVNLSNQSDTQHIIPSNNSNYNLSSFGIQPDINTNLYLQSNQFDMLHIPNNNSNHNLSFLDIQPNT</sequence>
<gene>
    <name evidence="1" type="ORF">RPERSI_LOCUS12688</name>
</gene>
<dbReference type="Proteomes" id="UP000789920">
    <property type="component" value="Unassembled WGS sequence"/>
</dbReference>
<evidence type="ECO:0000313" key="2">
    <source>
        <dbReference type="Proteomes" id="UP000789920"/>
    </source>
</evidence>